<name>A0ABR3WMJ0_9EURO</name>
<evidence type="ECO:0000256" key="1">
    <source>
        <dbReference type="SAM" id="MobiDB-lite"/>
    </source>
</evidence>
<organism evidence="2 3">
    <name type="scientific">Paecilomyces lecythidis</name>
    <dbReference type="NCBI Taxonomy" id="3004212"/>
    <lineage>
        <taxon>Eukaryota</taxon>
        <taxon>Fungi</taxon>
        <taxon>Dikarya</taxon>
        <taxon>Ascomycota</taxon>
        <taxon>Pezizomycotina</taxon>
        <taxon>Eurotiomycetes</taxon>
        <taxon>Eurotiomycetidae</taxon>
        <taxon>Eurotiales</taxon>
        <taxon>Thermoascaceae</taxon>
        <taxon>Paecilomyces</taxon>
    </lineage>
</organism>
<protein>
    <submittedName>
        <fullName evidence="2">Uncharacterized protein</fullName>
    </submittedName>
</protein>
<dbReference type="EMBL" id="JAVDPF010000071">
    <property type="protein sequence ID" value="KAL1864672.1"/>
    <property type="molecule type" value="Genomic_DNA"/>
</dbReference>
<proteinExistence type="predicted"/>
<dbReference type="Proteomes" id="UP001583193">
    <property type="component" value="Unassembled WGS sequence"/>
</dbReference>
<reference evidence="2 3" key="1">
    <citation type="journal article" date="2024" name="IMA Fungus">
        <title>IMA Genome - F19 : A genome assembly and annotation guide to empower mycologists, including annotated draft genome sequences of Ceratocystis pirilliformis, Diaporthe australafricana, Fusarium ophioides, Paecilomyces lecythidis, and Sporothrix stenoceras.</title>
        <authorList>
            <person name="Aylward J."/>
            <person name="Wilson A.M."/>
            <person name="Visagie C.M."/>
            <person name="Spraker J."/>
            <person name="Barnes I."/>
            <person name="Buitendag C."/>
            <person name="Ceriani C."/>
            <person name="Del Mar Angel L."/>
            <person name="du Plessis D."/>
            <person name="Fuchs T."/>
            <person name="Gasser K."/>
            <person name="Kramer D."/>
            <person name="Li W."/>
            <person name="Munsamy K."/>
            <person name="Piso A."/>
            <person name="Price J.L."/>
            <person name="Sonnekus B."/>
            <person name="Thomas C."/>
            <person name="van der Nest A."/>
            <person name="van Dijk A."/>
            <person name="van Heerden A."/>
            <person name="van Vuuren N."/>
            <person name="Yilmaz N."/>
            <person name="Duong T.A."/>
            <person name="van der Merwe N.A."/>
            <person name="Wingfield M.J."/>
            <person name="Wingfield B.D."/>
        </authorList>
    </citation>
    <scope>NUCLEOTIDE SEQUENCE [LARGE SCALE GENOMIC DNA]</scope>
    <source>
        <strain evidence="2 3">CMW 18167</strain>
    </source>
</reference>
<comment type="caution">
    <text evidence="2">The sequence shown here is derived from an EMBL/GenBank/DDBJ whole genome shotgun (WGS) entry which is preliminary data.</text>
</comment>
<gene>
    <name evidence="2" type="ORF">Plec18167_009672</name>
</gene>
<accession>A0ABR3WMJ0</accession>
<sequence>MSAKLEQLRAQEIAVGTGQDETQAMGSTRLDRSDMDRMGKIQELKVCALSNGRF</sequence>
<feature type="region of interest" description="Disordered" evidence="1">
    <location>
        <begin position="14"/>
        <end position="36"/>
    </location>
</feature>
<evidence type="ECO:0000313" key="2">
    <source>
        <dbReference type="EMBL" id="KAL1864672.1"/>
    </source>
</evidence>
<evidence type="ECO:0000313" key="3">
    <source>
        <dbReference type="Proteomes" id="UP001583193"/>
    </source>
</evidence>
<keyword evidence="3" id="KW-1185">Reference proteome</keyword>